<evidence type="ECO:0000313" key="1">
    <source>
        <dbReference type="EMBL" id="PQA54387.1"/>
    </source>
</evidence>
<dbReference type="Proteomes" id="UP000239590">
    <property type="component" value="Unassembled WGS sequence"/>
</dbReference>
<dbReference type="EMBL" id="PTRA01000006">
    <property type="protein sequence ID" value="PQA54387.1"/>
    <property type="molecule type" value="Genomic_DNA"/>
</dbReference>
<dbReference type="AlphaFoldDB" id="A0A2S7IG40"/>
<name>A0A2S7IG40_9BACT</name>
<accession>A0A2S7IG40</accession>
<organism evidence="1 2">
    <name type="scientific">Siphonobacter curvatus</name>
    <dbReference type="NCBI Taxonomy" id="2094562"/>
    <lineage>
        <taxon>Bacteria</taxon>
        <taxon>Pseudomonadati</taxon>
        <taxon>Bacteroidota</taxon>
        <taxon>Cytophagia</taxon>
        <taxon>Cytophagales</taxon>
        <taxon>Cytophagaceae</taxon>
        <taxon>Siphonobacter</taxon>
    </lineage>
</organism>
<evidence type="ECO:0000313" key="2">
    <source>
        <dbReference type="Proteomes" id="UP000239590"/>
    </source>
</evidence>
<proteinExistence type="predicted"/>
<reference evidence="2" key="1">
    <citation type="submission" date="2018-02" db="EMBL/GenBank/DDBJ databases">
        <title>Genome sequencing of Solimonas sp. HR-BB.</title>
        <authorList>
            <person name="Lee Y."/>
            <person name="Jeon C.O."/>
        </authorList>
    </citation>
    <scope>NUCLEOTIDE SEQUENCE [LARGE SCALE GENOMIC DNA]</scope>
    <source>
        <strain evidence="2">HR-U</strain>
    </source>
</reference>
<keyword evidence="2" id="KW-1185">Reference proteome</keyword>
<gene>
    <name evidence="1" type="ORF">C5O19_21795</name>
</gene>
<protein>
    <submittedName>
        <fullName evidence="1">Uncharacterized protein</fullName>
    </submittedName>
</protein>
<dbReference type="RefSeq" id="WP_104715511.1">
    <property type="nucleotide sequence ID" value="NZ_PTRA01000006.1"/>
</dbReference>
<comment type="caution">
    <text evidence="1">The sequence shown here is derived from an EMBL/GenBank/DDBJ whole genome shotgun (WGS) entry which is preliminary data.</text>
</comment>
<dbReference type="OrthoDB" id="9874581at2"/>
<sequence>MEFMPEKPEFAENDTLHTMLAKVMAQNRLILDLLRRPLSTEDKNELTSRERYYFLSYMIYLMENNQVSYSTDDLVRYKDEFEQLKARLND</sequence>